<protein>
    <recommendedName>
        <fullName evidence="3">F-box domain-containing protein</fullName>
    </recommendedName>
</protein>
<accession>A0A8H6S2X6</accession>
<evidence type="ECO:0000313" key="2">
    <source>
        <dbReference type="Proteomes" id="UP000636479"/>
    </source>
</evidence>
<dbReference type="GeneID" id="59351785"/>
<dbReference type="Proteomes" id="UP000636479">
    <property type="component" value="Unassembled WGS sequence"/>
</dbReference>
<sequence length="510" mass="57556">MKTRLQPALELLPVELWEEIFACLPPRTALYPPTGISFELNRIAIQCHLRRHGLQLDSFLQPTLRLAADGGLLTVLSLYITREELITEELEFHASWPSTAIDIARALGRLERLVYRLPRLRTLHIFFGSNLYRFSDAVRMLVCAVFAALAKRISLGGPVLICSSRVLFSCTVDNLYIDMPRARMCNPLFHIRCLHPEPCLLPPFLLDAKFRLCSDNLEQNTAGILLLNSRNASYFSWGDLTPVHIRPLSGIVFENARFHRLITLHLSQHVALSYLVAFLENHPHLERLEYRIAGAADDPCNCSTGSLLPRPNLPESRIKVLQLNLGKADGDAIHLLNLLSNAPRLSSFELLVDDIGINSLALTLRTIAVLAESSSESGQDLSVHLMPETAKSMFLWSSDNASIAPLLVFLRRLDLTLPSFSVAQAILPWLRQIPHLAHLAFTIKPSYNQRKTQSALLRKFQETMERRELAADEKHLLRECHLILKNVDVSCMVEQPRPSSSRPTPSMRLF</sequence>
<dbReference type="RefSeq" id="XP_037214475.1">
    <property type="nucleotide sequence ID" value="XM_037369269.1"/>
</dbReference>
<dbReference type="EMBL" id="JACAZF010000013">
    <property type="protein sequence ID" value="KAF7291353.1"/>
    <property type="molecule type" value="Genomic_DNA"/>
</dbReference>
<comment type="caution">
    <text evidence="1">The sequence shown here is derived from an EMBL/GenBank/DDBJ whole genome shotgun (WGS) entry which is preliminary data.</text>
</comment>
<keyword evidence="2" id="KW-1185">Reference proteome</keyword>
<dbReference type="AlphaFoldDB" id="A0A8H6S2X6"/>
<evidence type="ECO:0008006" key="3">
    <source>
        <dbReference type="Google" id="ProtNLM"/>
    </source>
</evidence>
<dbReference type="OrthoDB" id="10610599at2759"/>
<gene>
    <name evidence="1" type="ORF">MIND_01279800</name>
</gene>
<reference evidence="1" key="1">
    <citation type="submission" date="2020-05" db="EMBL/GenBank/DDBJ databases">
        <title>Mycena genomes resolve the evolution of fungal bioluminescence.</title>
        <authorList>
            <person name="Tsai I.J."/>
        </authorList>
    </citation>
    <scope>NUCLEOTIDE SEQUENCE</scope>
    <source>
        <strain evidence="1">171206Taipei</strain>
    </source>
</reference>
<proteinExistence type="predicted"/>
<name>A0A8H6S2X6_9AGAR</name>
<organism evidence="1 2">
    <name type="scientific">Mycena indigotica</name>
    <dbReference type="NCBI Taxonomy" id="2126181"/>
    <lineage>
        <taxon>Eukaryota</taxon>
        <taxon>Fungi</taxon>
        <taxon>Dikarya</taxon>
        <taxon>Basidiomycota</taxon>
        <taxon>Agaricomycotina</taxon>
        <taxon>Agaricomycetes</taxon>
        <taxon>Agaricomycetidae</taxon>
        <taxon>Agaricales</taxon>
        <taxon>Marasmiineae</taxon>
        <taxon>Mycenaceae</taxon>
        <taxon>Mycena</taxon>
    </lineage>
</organism>
<evidence type="ECO:0000313" key="1">
    <source>
        <dbReference type="EMBL" id="KAF7291353.1"/>
    </source>
</evidence>